<evidence type="ECO:0000313" key="3">
    <source>
        <dbReference type="Proteomes" id="UP000595703"/>
    </source>
</evidence>
<evidence type="ECO:0000313" key="2">
    <source>
        <dbReference type="EMBL" id="BBA96357.1"/>
    </source>
</evidence>
<sequence length="309" mass="33546">MLRDADSPRLEGIDRNHVRSLVATDGKLPPIIVHRPTMRVVDGMHRLHVARLNEQQEVEVRYFDGTEWEAFLLAVELNMRHGLPLTLSDRKKSAMKILEGCPEWSDRGIAARTGLSGKTVGALRRKAAGRIAQAPVRVGRDGRARPLHREESRRPALGLPSGRAEGAPLDRFSGQNDKSRPEEVGTGLFPAPRTRFTPQLVGGEGADDVGGPGPGIPPAVRALGEYADPAAQLASLKRDPAVKYSKDGRAMIRWLETHIVRDADLGQVLQAPAHQARKIATLARTCAASWNGIAMRMDLAADDISSTSG</sequence>
<reference evidence="2 3" key="2">
    <citation type="journal article" date="2011" name="J. Antibiot.">
        <title>Furaquinocins I and J: novel polyketide isoprenoid hybrid compounds from Streptomyces reveromyceticus SN-593.</title>
        <authorList>
            <person name="Panthee S."/>
            <person name="Takahashi S."/>
            <person name="Takagi H."/>
            <person name="Nogawa T."/>
            <person name="Oowada E."/>
            <person name="Uramoto M."/>
            <person name="Osada H."/>
        </authorList>
    </citation>
    <scope>NUCLEOTIDE SEQUENCE [LARGE SCALE GENOMIC DNA]</scope>
    <source>
        <strain evidence="2 3">SN-593</strain>
    </source>
</reference>
<name>A0A7U3VMA2_9ACTN</name>
<feature type="region of interest" description="Disordered" evidence="1">
    <location>
        <begin position="139"/>
        <end position="194"/>
    </location>
</feature>
<dbReference type="AlphaFoldDB" id="A0A7U3VMA2"/>
<protein>
    <submittedName>
        <fullName evidence="2">Putative transcriptional regulator</fullName>
    </submittedName>
</protein>
<dbReference type="SUPFAM" id="SSF110849">
    <property type="entry name" value="ParB/Sulfiredoxin"/>
    <property type="match status" value="1"/>
</dbReference>
<proteinExistence type="predicted"/>
<dbReference type="Proteomes" id="UP000595703">
    <property type="component" value="Chromosome"/>
</dbReference>
<accession>A0A7U3VMA2</accession>
<reference evidence="2 3" key="4">
    <citation type="journal article" date="2020" name="Sci. Rep.">
        <title>beta-carboline chemical signals induce reveromycin production through a LuxR family regulator in Streptomyces sp. SN-593.</title>
        <authorList>
            <person name="Panthee S."/>
            <person name="Kito N."/>
            <person name="Hayashi T."/>
            <person name="Shimizu T."/>
            <person name="Ishikawa J."/>
            <person name="Hamamoto H."/>
            <person name="Osada H."/>
            <person name="Takahashi S."/>
        </authorList>
    </citation>
    <scope>NUCLEOTIDE SEQUENCE [LARGE SCALE GENOMIC DNA]</scope>
    <source>
        <strain evidence="2 3">SN-593</strain>
    </source>
</reference>
<evidence type="ECO:0000256" key="1">
    <source>
        <dbReference type="SAM" id="MobiDB-lite"/>
    </source>
</evidence>
<organism evidence="2 3">
    <name type="scientific">Actinacidiphila reveromycinica</name>
    <dbReference type="NCBI Taxonomy" id="659352"/>
    <lineage>
        <taxon>Bacteria</taxon>
        <taxon>Bacillati</taxon>
        <taxon>Actinomycetota</taxon>
        <taxon>Actinomycetes</taxon>
        <taxon>Kitasatosporales</taxon>
        <taxon>Streptomycetaceae</taxon>
        <taxon>Actinacidiphila</taxon>
    </lineage>
</organism>
<dbReference type="InterPro" id="IPR036086">
    <property type="entry name" value="ParB/Sulfiredoxin_sf"/>
</dbReference>
<feature type="compositionally biased region" description="Basic and acidic residues" evidence="1">
    <location>
        <begin position="139"/>
        <end position="154"/>
    </location>
</feature>
<dbReference type="KEGG" id="arev:RVR_1622"/>
<reference evidence="2 3" key="1">
    <citation type="journal article" date="2010" name="J. Bacteriol.">
        <title>Biochemical characterization of a novel indole prenyltransferase from Streptomyces sp. SN-593.</title>
        <authorList>
            <person name="Takahashi S."/>
            <person name="Takagi H."/>
            <person name="Toyoda A."/>
            <person name="Uramoto M."/>
            <person name="Nogawa T."/>
            <person name="Ueki M."/>
            <person name="Sakaki Y."/>
            <person name="Osada H."/>
        </authorList>
    </citation>
    <scope>NUCLEOTIDE SEQUENCE [LARGE SCALE GENOMIC DNA]</scope>
    <source>
        <strain evidence="2 3">SN-593</strain>
    </source>
</reference>
<keyword evidence="3" id="KW-1185">Reference proteome</keyword>
<gene>
    <name evidence="2" type="ORF">RVR_1622</name>
</gene>
<reference evidence="2 3" key="3">
    <citation type="journal article" date="2011" name="Nat. Chem. Biol.">
        <title>Reveromycin A biosynthesis uses RevG and RevJ for stereospecific spiroacetal formation.</title>
        <authorList>
            <person name="Takahashi S."/>
            <person name="Toyoda A."/>
            <person name="Sekiyama Y."/>
            <person name="Takagi H."/>
            <person name="Nogawa T."/>
            <person name="Uramoto M."/>
            <person name="Suzuki R."/>
            <person name="Koshino H."/>
            <person name="Kumano T."/>
            <person name="Panthee S."/>
            <person name="Dairi T."/>
            <person name="Ishikawa J."/>
            <person name="Ikeda H."/>
            <person name="Sakaki Y."/>
            <person name="Osada H."/>
        </authorList>
    </citation>
    <scope>NUCLEOTIDE SEQUENCE [LARGE SCALE GENOMIC DNA]</scope>
    <source>
        <strain evidence="2 3">SN-593</strain>
    </source>
</reference>
<dbReference type="EMBL" id="AP018365">
    <property type="protein sequence ID" value="BBA96357.1"/>
    <property type="molecule type" value="Genomic_DNA"/>
</dbReference>